<evidence type="ECO:0000259" key="4">
    <source>
        <dbReference type="PROSITE" id="PS51071"/>
    </source>
</evidence>
<evidence type="ECO:0000256" key="1">
    <source>
        <dbReference type="ARBA" id="ARBA00023015"/>
    </source>
</evidence>
<dbReference type="SUPFAM" id="SSF53697">
    <property type="entry name" value="SIS domain"/>
    <property type="match status" value="1"/>
</dbReference>
<dbReference type="InterPro" id="IPR036388">
    <property type="entry name" value="WH-like_DNA-bd_sf"/>
</dbReference>
<dbReference type="InterPro" id="IPR009057">
    <property type="entry name" value="Homeodomain-like_sf"/>
</dbReference>
<evidence type="ECO:0000313" key="6">
    <source>
        <dbReference type="EMBL" id="MDA0637384.1"/>
    </source>
</evidence>
<dbReference type="InterPro" id="IPR001347">
    <property type="entry name" value="SIS_dom"/>
</dbReference>
<dbReference type="SUPFAM" id="SSF46689">
    <property type="entry name" value="Homeodomain-like"/>
    <property type="match status" value="1"/>
</dbReference>
<dbReference type="Gene3D" id="3.40.50.10490">
    <property type="entry name" value="Glucose-6-phosphate isomerase like protein, domain 1"/>
    <property type="match status" value="1"/>
</dbReference>
<name>A0ABT4SJT0_9ACTN</name>
<reference evidence="6" key="1">
    <citation type="submission" date="2022-11" db="EMBL/GenBank/DDBJ databases">
        <title>Nonomuraea corallina sp. nov., a new species of the genus Nonomuraea isolated from sea side sediment in Thai sea.</title>
        <authorList>
            <person name="Ngamcharungchit C."/>
            <person name="Matsumoto A."/>
            <person name="Suriyachadkun C."/>
            <person name="Panbangred W."/>
            <person name="Inahashi Y."/>
            <person name="Intra B."/>
        </authorList>
    </citation>
    <scope>NUCLEOTIDE SEQUENCE</scope>
    <source>
        <strain evidence="6">MCN248</strain>
    </source>
</reference>
<dbReference type="Gene3D" id="1.10.10.10">
    <property type="entry name" value="Winged helix-like DNA-binding domain superfamily/Winged helix DNA-binding domain"/>
    <property type="match status" value="1"/>
</dbReference>
<protein>
    <submittedName>
        <fullName evidence="6">MurR/RpiR family transcriptional regulator</fullName>
    </submittedName>
</protein>
<evidence type="ECO:0000313" key="7">
    <source>
        <dbReference type="Proteomes" id="UP001144036"/>
    </source>
</evidence>
<dbReference type="EMBL" id="JAPNNL010000153">
    <property type="protein sequence ID" value="MDA0637384.1"/>
    <property type="molecule type" value="Genomic_DNA"/>
</dbReference>
<comment type="caution">
    <text evidence="6">The sequence shown here is derived from an EMBL/GenBank/DDBJ whole genome shotgun (WGS) entry which is preliminary data.</text>
</comment>
<dbReference type="PROSITE" id="PS51464">
    <property type="entry name" value="SIS"/>
    <property type="match status" value="1"/>
</dbReference>
<dbReference type="PROSITE" id="PS51071">
    <property type="entry name" value="HTH_RPIR"/>
    <property type="match status" value="1"/>
</dbReference>
<evidence type="ECO:0000256" key="3">
    <source>
        <dbReference type="ARBA" id="ARBA00023163"/>
    </source>
</evidence>
<proteinExistence type="predicted"/>
<evidence type="ECO:0000259" key="5">
    <source>
        <dbReference type="PROSITE" id="PS51464"/>
    </source>
</evidence>
<dbReference type="InterPro" id="IPR000281">
    <property type="entry name" value="HTH_RpiR"/>
</dbReference>
<dbReference type="PANTHER" id="PTHR30514:SF1">
    <property type="entry name" value="HTH-TYPE TRANSCRIPTIONAL REGULATOR HEXR-RELATED"/>
    <property type="match status" value="1"/>
</dbReference>
<dbReference type="InterPro" id="IPR046348">
    <property type="entry name" value="SIS_dom_sf"/>
</dbReference>
<gene>
    <name evidence="6" type="ORF">OUY22_28605</name>
</gene>
<feature type="domain" description="SIS" evidence="5">
    <location>
        <begin position="123"/>
        <end position="261"/>
    </location>
</feature>
<dbReference type="RefSeq" id="WP_270158287.1">
    <property type="nucleotide sequence ID" value="NZ_JAPNNL010000153.1"/>
</dbReference>
<dbReference type="PANTHER" id="PTHR30514">
    <property type="entry name" value="GLUCOKINASE"/>
    <property type="match status" value="1"/>
</dbReference>
<dbReference type="CDD" id="cd05013">
    <property type="entry name" value="SIS_RpiR"/>
    <property type="match status" value="1"/>
</dbReference>
<accession>A0ABT4SJT0</accession>
<evidence type="ECO:0000256" key="2">
    <source>
        <dbReference type="ARBA" id="ARBA00023125"/>
    </source>
</evidence>
<feature type="domain" description="HTH rpiR-type" evidence="4">
    <location>
        <begin position="1"/>
        <end position="77"/>
    </location>
</feature>
<organism evidence="6 7">
    <name type="scientific">Nonomuraea corallina</name>
    <dbReference type="NCBI Taxonomy" id="2989783"/>
    <lineage>
        <taxon>Bacteria</taxon>
        <taxon>Bacillati</taxon>
        <taxon>Actinomycetota</taxon>
        <taxon>Actinomycetes</taxon>
        <taxon>Streptosporangiales</taxon>
        <taxon>Streptosporangiaceae</taxon>
        <taxon>Nonomuraea</taxon>
    </lineage>
</organism>
<dbReference type="InterPro" id="IPR047640">
    <property type="entry name" value="RpiR-like"/>
</dbReference>
<dbReference type="Pfam" id="PF01418">
    <property type="entry name" value="HTH_6"/>
    <property type="match status" value="1"/>
</dbReference>
<dbReference type="Pfam" id="PF01380">
    <property type="entry name" value="SIS"/>
    <property type="match status" value="1"/>
</dbReference>
<keyword evidence="3" id="KW-0804">Transcription</keyword>
<dbReference type="Proteomes" id="UP001144036">
    <property type="component" value="Unassembled WGS sequence"/>
</dbReference>
<keyword evidence="1" id="KW-0805">Transcription regulation</keyword>
<keyword evidence="2" id="KW-0238">DNA-binding</keyword>
<keyword evidence="7" id="KW-1185">Reference proteome</keyword>
<dbReference type="InterPro" id="IPR035472">
    <property type="entry name" value="RpiR-like_SIS"/>
</dbReference>
<sequence length="277" mass="29052">MNLLGRIGTVRHELPGALRRVSDAILENPAATARLTIVDLAERSGTSTATVTRLCRVLGFGGYAELRIALAAETGRDDQWADVGREILPGDSLEKVLGVVAGNDLRLLRETAGQLDLASVEKAAQAIARAGRVLLFGASGGAAGAMERRLQRTGIPTWSRSDVPSALTDAALLGYGDVAVGVSHSGRTREAVEVLEEAGGHGATTVAVTSNPRSPLAEVAELVLTTTSRETTFRSAGSAAFHSQLLVLDVLYVAVAQRTYERTRPAFDVTARAVAAE</sequence>